<accession>A0ABT4ARD7</accession>
<dbReference type="RefSeq" id="WP_267541896.1">
    <property type="nucleotide sequence ID" value="NZ_JAPNKA010000001.1"/>
</dbReference>
<evidence type="ECO:0000313" key="2">
    <source>
        <dbReference type="Proteomes" id="UP001207654"/>
    </source>
</evidence>
<gene>
    <name evidence="1" type="ORF">OV287_53895</name>
</gene>
<sequence>MKLWSAGFMAAVMMGAVGFGCGGVEPEPTQATAPSVTAKYLEAAEDSEDNDHNQCGVRRCIDLERDKNITHIFLDFGNCPIKDFRVTVRTESRGVEDVTDRLKSMGGPCQELNADYRFELQGPDKMVRVCVQFKDYIGKVRVGAKAANDCSYESRTIDGQACRKCQK</sequence>
<dbReference type="PROSITE" id="PS51257">
    <property type="entry name" value="PROKAR_LIPOPROTEIN"/>
    <property type="match status" value="1"/>
</dbReference>
<dbReference type="EMBL" id="JAPNKA010000001">
    <property type="protein sequence ID" value="MCY1083362.1"/>
    <property type="molecule type" value="Genomic_DNA"/>
</dbReference>
<dbReference type="Proteomes" id="UP001207654">
    <property type="component" value="Unassembled WGS sequence"/>
</dbReference>
<proteinExistence type="predicted"/>
<organism evidence="1 2">
    <name type="scientific">Archangium lansingense</name>
    <dbReference type="NCBI Taxonomy" id="2995310"/>
    <lineage>
        <taxon>Bacteria</taxon>
        <taxon>Pseudomonadati</taxon>
        <taxon>Myxococcota</taxon>
        <taxon>Myxococcia</taxon>
        <taxon>Myxococcales</taxon>
        <taxon>Cystobacterineae</taxon>
        <taxon>Archangiaceae</taxon>
        <taxon>Archangium</taxon>
    </lineage>
</organism>
<name>A0ABT4ARD7_9BACT</name>
<evidence type="ECO:0000313" key="1">
    <source>
        <dbReference type="EMBL" id="MCY1083362.1"/>
    </source>
</evidence>
<keyword evidence="2" id="KW-1185">Reference proteome</keyword>
<comment type="caution">
    <text evidence="1">The sequence shown here is derived from an EMBL/GenBank/DDBJ whole genome shotgun (WGS) entry which is preliminary data.</text>
</comment>
<reference evidence="1 2" key="1">
    <citation type="submission" date="2022-11" db="EMBL/GenBank/DDBJ databases">
        <title>Minimal conservation of predation-associated metabolite biosynthetic gene clusters underscores biosynthetic potential of Myxococcota including descriptions for ten novel species: Archangium lansinium sp. nov., Myxococcus landrumus sp. nov., Nannocystis bai.</title>
        <authorList>
            <person name="Ahearne A."/>
            <person name="Stevens C."/>
            <person name="Phillips K."/>
        </authorList>
    </citation>
    <scope>NUCLEOTIDE SEQUENCE [LARGE SCALE GENOMIC DNA]</scope>
    <source>
        <strain evidence="1 2">MIWBW</strain>
    </source>
</reference>
<evidence type="ECO:0008006" key="3">
    <source>
        <dbReference type="Google" id="ProtNLM"/>
    </source>
</evidence>
<protein>
    <recommendedName>
        <fullName evidence="3">Lipoprotein</fullName>
    </recommendedName>
</protein>